<protein>
    <recommendedName>
        <fullName evidence="2">NAD-dependent epimerase/dehydratase domain-containing protein</fullName>
    </recommendedName>
</protein>
<comment type="similarity">
    <text evidence="1">Belongs to the NAD(P)-dependent epimerase/dehydratase family.</text>
</comment>
<reference evidence="3" key="1">
    <citation type="submission" date="2018-05" db="EMBL/GenBank/DDBJ databases">
        <authorList>
            <person name="Lanie J.A."/>
            <person name="Ng W.-L."/>
            <person name="Kazmierczak K.M."/>
            <person name="Andrzejewski T.M."/>
            <person name="Davidsen T.M."/>
            <person name="Wayne K.J."/>
            <person name="Tettelin H."/>
            <person name="Glass J.I."/>
            <person name="Rusch D."/>
            <person name="Podicherti R."/>
            <person name="Tsui H.-C.T."/>
            <person name="Winkler M.E."/>
        </authorList>
    </citation>
    <scope>NUCLEOTIDE SEQUENCE</scope>
</reference>
<dbReference type="Gene3D" id="3.40.50.720">
    <property type="entry name" value="NAD(P)-binding Rossmann-like Domain"/>
    <property type="match status" value="1"/>
</dbReference>
<accession>A0A382SKD8</accession>
<dbReference type="SUPFAM" id="SSF51735">
    <property type="entry name" value="NAD(P)-binding Rossmann-fold domains"/>
    <property type="match status" value="1"/>
</dbReference>
<evidence type="ECO:0000313" key="3">
    <source>
        <dbReference type="EMBL" id="SVD10273.1"/>
    </source>
</evidence>
<dbReference type="InterPro" id="IPR001509">
    <property type="entry name" value="Epimerase_deHydtase"/>
</dbReference>
<dbReference type="PANTHER" id="PTHR43000">
    <property type="entry name" value="DTDP-D-GLUCOSE 4,6-DEHYDRATASE-RELATED"/>
    <property type="match status" value="1"/>
</dbReference>
<evidence type="ECO:0000256" key="1">
    <source>
        <dbReference type="ARBA" id="ARBA00007637"/>
    </source>
</evidence>
<feature type="non-terminal residue" evidence="3">
    <location>
        <position position="1"/>
    </location>
</feature>
<feature type="domain" description="NAD-dependent epimerase/dehydratase" evidence="2">
    <location>
        <begin position="2"/>
        <end position="131"/>
    </location>
</feature>
<sequence>QRMLYLSSGAVYGEAAFGTEKLSETTAAVPAGLYGATKLAGEFLVKRHGQLHGLATVAARLSAAFGPWEHPTSVRDLMSPILQLNMAGRRRESSRYVVDAGRNWVYAPEAAAAISGLALKREPRYDCYNICPQSLGTCEPWIERLRKTYPDTTFVAAPSPKDATVAYDADPRRERALVEADRIQQELGTGLWSTHEDSLDHYLHWLKMQDPIDS</sequence>
<dbReference type="AlphaFoldDB" id="A0A382SKD8"/>
<dbReference type="EMBL" id="UINC01129706">
    <property type="protein sequence ID" value="SVD10273.1"/>
    <property type="molecule type" value="Genomic_DNA"/>
</dbReference>
<evidence type="ECO:0000259" key="2">
    <source>
        <dbReference type="Pfam" id="PF01370"/>
    </source>
</evidence>
<gene>
    <name evidence="3" type="ORF">METZ01_LOCUS363127</name>
</gene>
<organism evidence="3">
    <name type="scientific">marine metagenome</name>
    <dbReference type="NCBI Taxonomy" id="408172"/>
    <lineage>
        <taxon>unclassified sequences</taxon>
        <taxon>metagenomes</taxon>
        <taxon>ecological metagenomes</taxon>
    </lineage>
</organism>
<name>A0A382SKD8_9ZZZZ</name>
<dbReference type="InterPro" id="IPR036291">
    <property type="entry name" value="NAD(P)-bd_dom_sf"/>
</dbReference>
<proteinExistence type="inferred from homology"/>
<dbReference type="Pfam" id="PF01370">
    <property type="entry name" value="Epimerase"/>
    <property type="match status" value="1"/>
</dbReference>